<protein>
    <submittedName>
        <fullName evidence="2">Uncharacterized protein</fullName>
    </submittedName>
</protein>
<evidence type="ECO:0000256" key="1">
    <source>
        <dbReference type="SAM" id="SignalP"/>
    </source>
</evidence>
<evidence type="ECO:0000313" key="3">
    <source>
        <dbReference type="Proteomes" id="UP000199478"/>
    </source>
</evidence>
<organism evidence="2 3">
    <name type="scientific">Yoonia tamlensis</name>
    <dbReference type="NCBI Taxonomy" id="390270"/>
    <lineage>
        <taxon>Bacteria</taxon>
        <taxon>Pseudomonadati</taxon>
        <taxon>Pseudomonadota</taxon>
        <taxon>Alphaproteobacteria</taxon>
        <taxon>Rhodobacterales</taxon>
        <taxon>Paracoccaceae</taxon>
        <taxon>Yoonia</taxon>
    </lineage>
</organism>
<dbReference type="AlphaFoldDB" id="A0A1I6GF96"/>
<name>A0A1I6GF96_9RHOB</name>
<dbReference type="Proteomes" id="UP000199478">
    <property type="component" value="Unassembled WGS sequence"/>
</dbReference>
<feature type="chain" id="PRO_5011774039" evidence="1">
    <location>
        <begin position="21"/>
        <end position="389"/>
    </location>
</feature>
<accession>A0A1I6GF96</accession>
<reference evidence="3" key="1">
    <citation type="submission" date="2016-10" db="EMBL/GenBank/DDBJ databases">
        <authorList>
            <person name="Varghese N."/>
            <person name="Submissions S."/>
        </authorList>
    </citation>
    <scope>NUCLEOTIDE SEQUENCE [LARGE SCALE GENOMIC DNA]</scope>
    <source>
        <strain evidence="3">DSM 26879</strain>
    </source>
</reference>
<keyword evidence="3" id="KW-1185">Reference proteome</keyword>
<sequence length="389" mass="43453">MLKSLSLVFGITFMMQPAVAQVISGADDPVLRIAAQRWLGNESPAEDLWALGEIAADGNIAARMFVNRIMGAVHMDIDFPELDRNERKALVPADRSGARTTISSPYYVDSGTVPAMAALREIDRVEDIDTWIALAERTWAAGYQPRMVTALRNNRRLLEIDIARYLETRFPLDMEIRATVWWMRMFHAGLVEANNMLEPGEAEAIVAHWGGLPWRAEDTYALDAALRDGRWHAVQLRAYLPSFRPSIIEELRYAEQHEKVAEFYLQTIMVRDRNPESLDGDDNLVTMGDLLIAEADYTTSLRPLVTVCERLCGAEVAECVARGEIVGLDRFTRDFFSSGLIASSDYDNSERAVSALMKGLSNMAAREEPYMFNGLLPQCIADAAVALGE</sequence>
<dbReference type="EMBL" id="FOYP01000001">
    <property type="protein sequence ID" value="SFR40828.1"/>
    <property type="molecule type" value="Genomic_DNA"/>
</dbReference>
<proteinExistence type="predicted"/>
<feature type="signal peptide" evidence="1">
    <location>
        <begin position="1"/>
        <end position="20"/>
    </location>
</feature>
<gene>
    <name evidence="2" type="ORF">SAMN04488005_1561</name>
</gene>
<dbReference type="STRING" id="390270.SAMN04488005_1561"/>
<evidence type="ECO:0000313" key="2">
    <source>
        <dbReference type="EMBL" id="SFR40828.1"/>
    </source>
</evidence>
<keyword evidence="1" id="KW-0732">Signal</keyword>